<dbReference type="SUPFAM" id="SSF55486">
    <property type="entry name" value="Metalloproteases ('zincins'), catalytic domain"/>
    <property type="match status" value="1"/>
</dbReference>
<evidence type="ECO:0000259" key="2">
    <source>
        <dbReference type="Pfam" id="PF01431"/>
    </source>
</evidence>
<organism evidence="3 4">
    <name type="scientific">Caenorhabditis angaria</name>
    <dbReference type="NCBI Taxonomy" id="860376"/>
    <lineage>
        <taxon>Eukaryota</taxon>
        <taxon>Metazoa</taxon>
        <taxon>Ecdysozoa</taxon>
        <taxon>Nematoda</taxon>
        <taxon>Chromadorea</taxon>
        <taxon>Rhabditida</taxon>
        <taxon>Rhabditina</taxon>
        <taxon>Rhabditomorpha</taxon>
        <taxon>Rhabditoidea</taxon>
        <taxon>Rhabditidae</taxon>
        <taxon>Peloderinae</taxon>
        <taxon>Caenorhabditis</taxon>
    </lineage>
</organism>
<dbReference type="PROSITE" id="PS51885">
    <property type="entry name" value="NEPRILYSIN"/>
    <property type="match status" value="1"/>
</dbReference>
<sequence>MKLSIFIYFCLILPIFSINWLEVLENTLDKNVGVCDNLYRHVCPQNKTDGFSQIVKQEFRKDFEKYKIPENFEKIKEEIETLIETIRNNTTFDLIFEKSEKFCQENRDEFRLFLEQLESLIRNENIPCEDDRCFVIALENDNCTDVVEFIKFNLKKNFDLAKEEIKFVYLPIDATDVLQSFEWIKNNTEVFDRINSTIAIIKALTSEKLRETPWIKNNNLTRIFENISKKLYLPDPEIIANLNIKRLTDYESNLNKCSKNVPSDLISICHLHTIKNMDKKDKYALFSGDNAFNSYPIMGFGLAFAYYAKIDLPPAFYLGSIAQIVAHEVGHTYIVSERGDNFLPYFSNDTRNCIQNQFTKSCEYFAEGECKTSDIQFDDNGADSFSFEIMYQIFKAFYGETMNDEIIGSKIGMTHAQLYFYSHGTTLCSPKPRISYPKGSHHASNVRINSGAAQNLDFGKTFNCAPNSKMIESRAEKCYIFGENAAETRF</sequence>
<dbReference type="AlphaFoldDB" id="A0A9P1MX83"/>
<dbReference type="PANTHER" id="PTHR11733">
    <property type="entry name" value="ZINC METALLOPROTEASE FAMILY M13 NEPRILYSIN-RELATED"/>
    <property type="match status" value="1"/>
</dbReference>
<dbReference type="InterPro" id="IPR000718">
    <property type="entry name" value="Peptidase_M13"/>
</dbReference>
<dbReference type="Proteomes" id="UP001152747">
    <property type="component" value="Unassembled WGS sequence"/>
</dbReference>
<dbReference type="GO" id="GO:0005886">
    <property type="term" value="C:plasma membrane"/>
    <property type="evidence" value="ECO:0007669"/>
    <property type="project" value="TreeGrafter"/>
</dbReference>
<dbReference type="EMBL" id="CANHGI010000002">
    <property type="protein sequence ID" value="CAI5443062.1"/>
    <property type="molecule type" value="Genomic_DNA"/>
</dbReference>
<evidence type="ECO:0000313" key="3">
    <source>
        <dbReference type="EMBL" id="CAI5443062.1"/>
    </source>
</evidence>
<keyword evidence="1" id="KW-0732">Signal</keyword>
<feature type="chain" id="PRO_5040176197" description="Peptidase M13 C-terminal domain-containing protein" evidence="1">
    <location>
        <begin position="18"/>
        <end position="490"/>
    </location>
</feature>
<dbReference type="GO" id="GO:0004222">
    <property type="term" value="F:metalloendopeptidase activity"/>
    <property type="evidence" value="ECO:0007669"/>
    <property type="project" value="InterPro"/>
</dbReference>
<dbReference type="InterPro" id="IPR024079">
    <property type="entry name" value="MetalloPept_cat_dom_sf"/>
</dbReference>
<name>A0A9P1MX83_9PELO</name>
<evidence type="ECO:0000313" key="4">
    <source>
        <dbReference type="Proteomes" id="UP001152747"/>
    </source>
</evidence>
<evidence type="ECO:0000256" key="1">
    <source>
        <dbReference type="SAM" id="SignalP"/>
    </source>
</evidence>
<feature type="signal peptide" evidence="1">
    <location>
        <begin position="1"/>
        <end position="17"/>
    </location>
</feature>
<gene>
    <name evidence="3" type="ORF">CAMP_LOCUS5699</name>
</gene>
<accession>A0A9P1MX83</accession>
<dbReference type="Gene3D" id="3.40.390.10">
    <property type="entry name" value="Collagenase (Catalytic Domain)"/>
    <property type="match status" value="1"/>
</dbReference>
<comment type="caution">
    <text evidence="3">The sequence shown here is derived from an EMBL/GenBank/DDBJ whole genome shotgun (WGS) entry which is preliminary data.</text>
</comment>
<keyword evidence="4" id="KW-1185">Reference proteome</keyword>
<dbReference type="InterPro" id="IPR018497">
    <property type="entry name" value="Peptidase_M13_C"/>
</dbReference>
<dbReference type="Pfam" id="PF01431">
    <property type="entry name" value="Peptidase_M13"/>
    <property type="match status" value="1"/>
</dbReference>
<proteinExistence type="predicted"/>
<dbReference type="GO" id="GO:0016485">
    <property type="term" value="P:protein processing"/>
    <property type="evidence" value="ECO:0007669"/>
    <property type="project" value="TreeGrafter"/>
</dbReference>
<dbReference type="PANTHER" id="PTHR11733:SF208">
    <property type="entry name" value="PEPTIDASE M13 C-TERMINAL DOMAIN-CONTAINING PROTEIN"/>
    <property type="match status" value="1"/>
</dbReference>
<feature type="domain" description="Peptidase M13 C-terminal" evidence="2">
    <location>
        <begin position="310"/>
        <end position="478"/>
    </location>
</feature>
<reference evidence="3" key="1">
    <citation type="submission" date="2022-11" db="EMBL/GenBank/DDBJ databases">
        <authorList>
            <person name="Kikuchi T."/>
        </authorList>
    </citation>
    <scope>NUCLEOTIDE SEQUENCE</scope>
    <source>
        <strain evidence="3">PS1010</strain>
    </source>
</reference>
<protein>
    <recommendedName>
        <fullName evidence="2">Peptidase M13 C-terminal domain-containing protein</fullName>
    </recommendedName>
</protein>
<dbReference type="OrthoDB" id="5799049at2759"/>